<sequence>MKFAVLVLACVSSLLAHFQTVLVDKSVLEQGDSPKVALKYEFTHPFEQSLMQMEKPQDVGVFVEGARHSLAEKMVAKKKEGMQYWEASYTIEEPAVYQFYVDPVPYFEPAEEKFIRHQTKTIVDAFGAGEGWDEPVGFKAEIIPLSRPYSLYAGNLFSGQVFYQGEPVPFAEIEIEFYNTKGLKAPNGMYVTQVTKADANGIFHVALPKAGWWGFAALLEDDETLAYQGVEYPIELGAVLWLKTEEMR</sequence>
<reference evidence="2" key="1">
    <citation type="submission" date="2021-02" db="EMBL/GenBank/DDBJ databases">
        <title>Sulfurospirillum tamanensis sp. nov.</title>
        <authorList>
            <person name="Frolova A."/>
            <person name="Merkel A."/>
            <person name="Slobodkin A."/>
        </authorList>
    </citation>
    <scope>NUCLEOTIDE SEQUENCE</scope>
    <source>
        <strain evidence="2">T05b</strain>
    </source>
</reference>
<comment type="caution">
    <text evidence="2">The sequence shown here is derived from an EMBL/GenBank/DDBJ whole genome shotgun (WGS) entry which is preliminary data.</text>
</comment>
<evidence type="ECO:0000313" key="3">
    <source>
        <dbReference type="Proteomes" id="UP000703590"/>
    </source>
</evidence>
<organism evidence="2 3">
    <name type="scientific">Sulfurospirillum tamanense</name>
    <dbReference type="NCBI Taxonomy" id="2813362"/>
    <lineage>
        <taxon>Bacteria</taxon>
        <taxon>Pseudomonadati</taxon>
        <taxon>Campylobacterota</taxon>
        <taxon>Epsilonproteobacteria</taxon>
        <taxon>Campylobacterales</taxon>
        <taxon>Sulfurospirillaceae</taxon>
        <taxon>Sulfurospirillum</taxon>
    </lineage>
</organism>
<feature type="chain" id="PRO_5046070873" evidence="1">
    <location>
        <begin position="19"/>
        <end position="248"/>
    </location>
</feature>
<feature type="signal peptide" evidence="1">
    <location>
        <begin position="1"/>
        <end position="18"/>
    </location>
</feature>
<reference evidence="2" key="2">
    <citation type="submission" date="2021-02" db="EMBL/GenBank/DDBJ databases">
        <authorList>
            <person name="Merkel A.Y."/>
        </authorList>
    </citation>
    <scope>NUCLEOTIDE SEQUENCE</scope>
    <source>
        <strain evidence="2">T05b</strain>
    </source>
</reference>
<dbReference type="EMBL" id="JAFHKK010000006">
    <property type="protein sequence ID" value="MBN2964004.1"/>
    <property type="molecule type" value="Genomic_DNA"/>
</dbReference>
<dbReference type="InterPro" id="IPR019613">
    <property type="entry name" value="DUF4198"/>
</dbReference>
<name>A0ABS2WQQ2_9BACT</name>
<evidence type="ECO:0000256" key="1">
    <source>
        <dbReference type="SAM" id="SignalP"/>
    </source>
</evidence>
<protein>
    <submittedName>
        <fullName evidence="2">DUF4198 domain-containing protein</fullName>
    </submittedName>
</protein>
<keyword evidence="3" id="KW-1185">Reference proteome</keyword>
<dbReference type="RefSeq" id="WP_205458551.1">
    <property type="nucleotide sequence ID" value="NZ_JAFHKK010000006.1"/>
</dbReference>
<gene>
    <name evidence="2" type="ORF">JWV37_04345</name>
</gene>
<dbReference type="Proteomes" id="UP000703590">
    <property type="component" value="Unassembled WGS sequence"/>
</dbReference>
<evidence type="ECO:0000313" key="2">
    <source>
        <dbReference type="EMBL" id="MBN2964004.1"/>
    </source>
</evidence>
<proteinExistence type="predicted"/>
<dbReference type="Pfam" id="PF10670">
    <property type="entry name" value="DUF4198"/>
    <property type="match status" value="1"/>
</dbReference>
<keyword evidence="1" id="KW-0732">Signal</keyword>
<accession>A0ABS2WQQ2</accession>